<protein>
    <submittedName>
        <fullName evidence="1">Uncharacterized protein</fullName>
    </submittedName>
</protein>
<evidence type="ECO:0000313" key="1">
    <source>
        <dbReference type="EMBL" id="MBB4934595.1"/>
    </source>
</evidence>
<accession>A0A7W7RM88</accession>
<dbReference type="Proteomes" id="UP000523007">
    <property type="component" value="Unassembled WGS sequence"/>
</dbReference>
<evidence type="ECO:0000313" key="2">
    <source>
        <dbReference type="Proteomes" id="UP000523007"/>
    </source>
</evidence>
<reference evidence="1 2" key="1">
    <citation type="submission" date="2020-08" db="EMBL/GenBank/DDBJ databases">
        <title>Sequencing the genomes of 1000 actinobacteria strains.</title>
        <authorList>
            <person name="Klenk H.-P."/>
        </authorList>
    </citation>
    <scope>NUCLEOTIDE SEQUENCE [LARGE SCALE GENOMIC DNA]</scope>
    <source>
        <strain evidence="1 2">DSM 102030</strain>
    </source>
</reference>
<dbReference type="EMBL" id="JACHJT010000001">
    <property type="protein sequence ID" value="MBB4934595.1"/>
    <property type="molecule type" value="Genomic_DNA"/>
</dbReference>
<comment type="caution">
    <text evidence="1">The sequence shown here is derived from an EMBL/GenBank/DDBJ whole genome shotgun (WGS) entry which is preliminary data.</text>
</comment>
<dbReference type="AlphaFoldDB" id="A0A7W7RM88"/>
<sequence>MEHLHAIHELRKAFNERGIRVVGAHGSLIAAGTEIRLEEQTWAFKMSTGETRYIAILPDTIEHTVDVVLSDADPSKIHR</sequence>
<keyword evidence="2" id="KW-1185">Reference proteome</keyword>
<gene>
    <name evidence="1" type="ORF">F4561_005415</name>
</gene>
<organism evidence="1 2">
    <name type="scientific">Lipingzhangella halophila</name>
    <dbReference type="NCBI Taxonomy" id="1783352"/>
    <lineage>
        <taxon>Bacteria</taxon>
        <taxon>Bacillati</taxon>
        <taxon>Actinomycetota</taxon>
        <taxon>Actinomycetes</taxon>
        <taxon>Streptosporangiales</taxon>
        <taxon>Nocardiopsidaceae</taxon>
        <taxon>Lipingzhangella</taxon>
    </lineage>
</organism>
<name>A0A7W7RM88_9ACTN</name>
<proteinExistence type="predicted"/>